<dbReference type="InterPro" id="IPR005543">
    <property type="entry name" value="PASTA_dom"/>
</dbReference>
<dbReference type="PANTHER" id="PTHR30627:SF1">
    <property type="entry name" value="PEPTIDOGLYCAN D,D-TRANSPEPTIDASE FTSI"/>
    <property type="match status" value="1"/>
</dbReference>
<dbReference type="CDD" id="cd06575">
    <property type="entry name" value="PASTA_Pbp2x-like_2"/>
    <property type="match status" value="1"/>
</dbReference>
<dbReference type="PANTHER" id="PTHR30627">
    <property type="entry name" value="PEPTIDOGLYCAN D,D-TRANSPEPTIDASE"/>
    <property type="match status" value="1"/>
</dbReference>
<dbReference type="Gene3D" id="1.10.150.770">
    <property type="match status" value="1"/>
</dbReference>
<dbReference type="Gene3D" id="3.90.1310.10">
    <property type="entry name" value="Penicillin-binding protein 2a (Domain 2)"/>
    <property type="match status" value="1"/>
</dbReference>
<organism evidence="6 7">
    <name type="scientific">Moorella mulderi DSM 14980</name>
    <dbReference type="NCBI Taxonomy" id="1122241"/>
    <lineage>
        <taxon>Bacteria</taxon>
        <taxon>Bacillati</taxon>
        <taxon>Bacillota</taxon>
        <taxon>Clostridia</taxon>
        <taxon>Neomoorellales</taxon>
        <taxon>Neomoorellaceae</taxon>
        <taxon>Neomoorella</taxon>
    </lineage>
</organism>
<dbReference type="InterPro" id="IPR001460">
    <property type="entry name" value="PCN-bd_Tpept"/>
</dbReference>
<feature type="transmembrane region" description="Helical" evidence="4">
    <location>
        <begin position="31"/>
        <end position="51"/>
    </location>
</feature>
<dbReference type="SUPFAM" id="SSF54184">
    <property type="entry name" value="Penicillin-binding protein 2x (pbp-2x), c-terminal domain"/>
    <property type="match status" value="2"/>
</dbReference>
<dbReference type="InterPro" id="IPR012338">
    <property type="entry name" value="Beta-lactam/transpept-like"/>
</dbReference>
<evidence type="ECO:0000259" key="5">
    <source>
        <dbReference type="PROSITE" id="PS51178"/>
    </source>
</evidence>
<dbReference type="Gene3D" id="3.40.710.10">
    <property type="entry name" value="DD-peptidase/beta-lactamase superfamily"/>
    <property type="match status" value="1"/>
</dbReference>
<dbReference type="Pfam" id="PF03717">
    <property type="entry name" value="PBP_dimer"/>
    <property type="match status" value="1"/>
</dbReference>
<dbReference type="SUPFAM" id="SSF56601">
    <property type="entry name" value="beta-lactamase/transpeptidase-like"/>
    <property type="match status" value="1"/>
</dbReference>
<dbReference type="NCBIfam" id="TIGR02214">
    <property type="entry name" value="spoVD_pbp"/>
    <property type="match status" value="1"/>
</dbReference>
<evidence type="ECO:0000313" key="7">
    <source>
        <dbReference type="Proteomes" id="UP000075670"/>
    </source>
</evidence>
<evidence type="ECO:0000256" key="4">
    <source>
        <dbReference type="SAM" id="Phobius"/>
    </source>
</evidence>
<name>A0A151AY69_9FIRM</name>
<dbReference type="PROSITE" id="PS51178">
    <property type="entry name" value="PASTA"/>
    <property type="match status" value="2"/>
</dbReference>
<protein>
    <submittedName>
        <fullName evidence="6">Stage V sporulation protein D</fullName>
    </submittedName>
</protein>
<keyword evidence="4" id="KW-1133">Transmembrane helix</keyword>
<dbReference type="InterPro" id="IPR011927">
    <property type="entry name" value="SpoVD_pbp"/>
</dbReference>
<evidence type="ECO:0000256" key="3">
    <source>
        <dbReference type="ARBA" id="ARBA00023136"/>
    </source>
</evidence>
<accession>A0A151AY69</accession>
<dbReference type="PATRIC" id="fig|1122241.3.peg.1261"/>
<dbReference type="SMART" id="SM00740">
    <property type="entry name" value="PASTA"/>
    <property type="match status" value="2"/>
</dbReference>
<comment type="caution">
    <text evidence="6">The sequence shown here is derived from an EMBL/GenBank/DDBJ whole genome shotgun (WGS) entry which is preliminary data.</text>
</comment>
<comment type="similarity">
    <text evidence="2">Belongs to the transpeptidase family.</text>
</comment>
<dbReference type="InterPro" id="IPR036138">
    <property type="entry name" value="PBP_dimer_sf"/>
</dbReference>
<dbReference type="GO" id="GO:0008658">
    <property type="term" value="F:penicillin binding"/>
    <property type="evidence" value="ECO:0007669"/>
    <property type="project" value="InterPro"/>
</dbReference>
<feature type="domain" description="PASTA" evidence="5">
    <location>
        <begin position="662"/>
        <end position="719"/>
    </location>
</feature>
<dbReference type="Pfam" id="PF03793">
    <property type="entry name" value="PASTA"/>
    <property type="match status" value="2"/>
</dbReference>
<dbReference type="GO" id="GO:0005886">
    <property type="term" value="C:plasma membrane"/>
    <property type="evidence" value="ECO:0007669"/>
    <property type="project" value="TreeGrafter"/>
</dbReference>
<dbReference type="SUPFAM" id="SSF56519">
    <property type="entry name" value="Penicillin binding protein dimerisation domain"/>
    <property type="match status" value="1"/>
</dbReference>
<dbReference type="InterPro" id="IPR050515">
    <property type="entry name" value="Beta-lactam/transpept"/>
</dbReference>
<dbReference type="Gene3D" id="3.30.450.330">
    <property type="match status" value="1"/>
</dbReference>
<evidence type="ECO:0000256" key="2">
    <source>
        <dbReference type="ARBA" id="ARBA00007171"/>
    </source>
</evidence>
<gene>
    <name evidence="6" type="primary">spoVD_1</name>
    <name evidence="6" type="ORF">MOMUL_12000</name>
</gene>
<dbReference type="Gene3D" id="3.30.10.20">
    <property type="match status" value="2"/>
</dbReference>
<dbReference type="RefSeq" id="WP_236713009.1">
    <property type="nucleotide sequence ID" value="NZ_LTBC01000003.1"/>
</dbReference>
<dbReference type="EMBL" id="LTBC01000003">
    <property type="protein sequence ID" value="KYH32598.1"/>
    <property type="molecule type" value="Genomic_DNA"/>
</dbReference>
<evidence type="ECO:0000313" key="6">
    <source>
        <dbReference type="EMBL" id="KYH32598.1"/>
    </source>
</evidence>
<keyword evidence="7" id="KW-1185">Reference proteome</keyword>
<dbReference type="Pfam" id="PF00905">
    <property type="entry name" value="Transpeptidase"/>
    <property type="match status" value="1"/>
</dbReference>
<feature type="domain" description="PASTA" evidence="5">
    <location>
        <begin position="599"/>
        <end position="659"/>
    </location>
</feature>
<sequence>MPLLVLAEATPAGRRRGAKGMQTSINVRKRLAFVFFILALGLITVLLRLAWLQFVRGGELQQKALENRLNVMPVAAQRGVIYDRNRHELAISIATDYIGAFPPEIKDSGKAEEIAVKLGAILNMPPDKILEKITRNTGFEFVDRQVEFDKAQKIKDLKLPGIEVVPENRRYYPNGLLAAHVLGFAGIDNQGLEGLEAMYDKELAGKPGKIVLEFDALGHEIPRATHRYIPPQNGHSLVLTIDQTIQYIAERELDKIMASPTSPRKANIIVMDPKTGEILAMASRPAFDPNNFSKYPNTLWGNPLVRDAYEPGSAFKIITAAAALEEGVVKPGDRFYDPGYIKVGPDTINCWLPGGHGSESFTEGVKNSCNPVFVQVALRLEEKKAGLFYDYIKAFGFGEPTGIDLTGEGTGLLIPENELKPINIATIGIGQGIAVTPIQLITAVAAVANGGQLIRPHLVKEILDNKGNVIKKYEPEVVRRVISPATARLLSEMLETVVSEGTGRNAYIPGYRVGGKTGTAQKAGPGGYMEGKYVASFIGFAPVNDPRLVALVTIDEPKGYPYYGGTVAAPIFQRVVADALHYLKVPPQYDSKQKDLEKPPAPVTVPNVVGRDLAAARAELEKAGLAVRVEGSGGQVIAQVPKGGAVVPAGTHVILYLQGDPGKPRVPDVAGLRVSEAAEILEAYGLGLVPEGTGQAAGQDPAPGTVVSPGTKVKVKFFEPSLEVLGP</sequence>
<keyword evidence="3 4" id="KW-0472">Membrane</keyword>
<evidence type="ECO:0000256" key="1">
    <source>
        <dbReference type="ARBA" id="ARBA00004370"/>
    </source>
</evidence>
<comment type="subcellular location">
    <subcellularLocation>
        <location evidence="1">Membrane</location>
    </subcellularLocation>
</comment>
<keyword evidence="4" id="KW-0812">Transmembrane</keyword>
<dbReference type="InterPro" id="IPR005311">
    <property type="entry name" value="PBP_dimer"/>
</dbReference>
<dbReference type="Proteomes" id="UP000075670">
    <property type="component" value="Unassembled WGS sequence"/>
</dbReference>
<dbReference type="CDD" id="cd06577">
    <property type="entry name" value="PASTA_pknB"/>
    <property type="match status" value="1"/>
</dbReference>
<reference evidence="6 7" key="1">
    <citation type="submission" date="2016-02" db="EMBL/GenBank/DDBJ databases">
        <title>Genome sequence of Moorella mulderi DSM 14980.</title>
        <authorList>
            <person name="Poehlein A."/>
            <person name="Daniel R."/>
        </authorList>
    </citation>
    <scope>NUCLEOTIDE SEQUENCE [LARGE SCALE GENOMIC DNA]</scope>
    <source>
        <strain evidence="6 7">DSM 14980</strain>
    </source>
</reference>
<dbReference type="GO" id="GO:0071555">
    <property type="term" value="P:cell wall organization"/>
    <property type="evidence" value="ECO:0007669"/>
    <property type="project" value="TreeGrafter"/>
</dbReference>
<proteinExistence type="inferred from homology"/>
<dbReference type="AlphaFoldDB" id="A0A151AY69"/>